<accession>A0A9X0CQH7</accession>
<dbReference type="Proteomes" id="UP001163046">
    <property type="component" value="Unassembled WGS sequence"/>
</dbReference>
<gene>
    <name evidence="1" type="ORF">OS493_031795</name>
</gene>
<dbReference type="EMBL" id="MU826863">
    <property type="protein sequence ID" value="KAJ7370513.1"/>
    <property type="molecule type" value="Genomic_DNA"/>
</dbReference>
<protein>
    <submittedName>
        <fullName evidence="1">Uncharacterized protein</fullName>
    </submittedName>
</protein>
<dbReference type="AlphaFoldDB" id="A0A9X0CQH7"/>
<name>A0A9X0CQH7_9CNID</name>
<evidence type="ECO:0000313" key="1">
    <source>
        <dbReference type="EMBL" id="KAJ7370513.1"/>
    </source>
</evidence>
<comment type="caution">
    <text evidence="1">The sequence shown here is derived from an EMBL/GenBank/DDBJ whole genome shotgun (WGS) entry which is preliminary data.</text>
</comment>
<reference evidence="1" key="1">
    <citation type="submission" date="2023-01" db="EMBL/GenBank/DDBJ databases">
        <title>Genome assembly of the deep-sea coral Lophelia pertusa.</title>
        <authorList>
            <person name="Herrera S."/>
            <person name="Cordes E."/>
        </authorList>
    </citation>
    <scope>NUCLEOTIDE SEQUENCE</scope>
    <source>
        <strain evidence="1">USNM1676648</strain>
        <tissue evidence="1">Polyp</tissue>
    </source>
</reference>
<sequence>MIAALVAKQIYYKNVQQLQSYAKTECFVEGAEEFASMISFYHDIGMIIKHRNTVVLKAQWLIDLFKQLITIPPFDKVDHVHAKYWQELETYGILSMELVDHVFSRFIQQGIIKEDILDMMEQFGLIAKFSPSPADVKYFVPALLSSSPESICKMEPSPTDPCPLYLHFVDGFVPHGLFPQLVARSIRWCGETWPMEHPPTLYQNGARFCYWKANSRSCSHLQDEIHQDCPKEKDTERGFKG</sequence>
<proteinExistence type="predicted"/>
<evidence type="ECO:0000313" key="2">
    <source>
        <dbReference type="Proteomes" id="UP001163046"/>
    </source>
</evidence>
<dbReference type="PANTHER" id="PTHR47508:SF1">
    <property type="entry name" value="NON-SPECIFIC SERINE_THREONINE PROTEIN KINASE"/>
    <property type="match status" value="1"/>
</dbReference>
<dbReference type="OrthoDB" id="5962960at2759"/>
<dbReference type="PANTHER" id="PTHR47508">
    <property type="entry name" value="SAM DOMAIN-CONTAINING PROTEIN-RELATED"/>
    <property type="match status" value="1"/>
</dbReference>
<keyword evidence="2" id="KW-1185">Reference proteome</keyword>
<organism evidence="1 2">
    <name type="scientific">Desmophyllum pertusum</name>
    <dbReference type="NCBI Taxonomy" id="174260"/>
    <lineage>
        <taxon>Eukaryota</taxon>
        <taxon>Metazoa</taxon>
        <taxon>Cnidaria</taxon>
        <taxon>Anthozoa</taxon>
        <taxon>Hexacorallia</taxon>
        <taxon>Scleractinia</taxon>
        <taxon>Caryophylliina</taxon>
        <taxon>Caryophylliidae</taxon>
        <taxon>Desmophyllum</taxon>
    </lineage>
</organism>